<keyword evidence="10" id="KW-1185">Reference proteome</keyword>
<dbReference type="InterPro" id="IPR008254">
    <property type="entry name" value="Flavodoxin/NO_synth"/>
</dbReference>
<gene>
    <name evidence="9" type="ORF">CQA66_05230</name>
</gene>
<evidence type="ECO:0000256" key="5">
    <source>
        <dbReference type="ARBA" id="ARBA00022643"/>
    </source>
</evidence>
<keyword evidence="4 7" id="KW-0285">Flavoprotein</keyword>
<dbReference type="PANTHER" id="PTHR42809">
    <property type="entry name" value="FLAVODOXIN 2"/>
    <property type="match status" value="1"/>
</dbReference>
<dbReference type="EMBL" id="NXLW01000008">
    <property type="protein sequence ID" value="RDU72282.1"/>
    <property type="molecule type" value="Genomic_DNA"/>
</dbReference>
<dbReference type="RefSeq" id="WP_104762309.1">
    <property type="nucleotide sequence ID" value="NZ_FZPM01000003.1"/>
</dbReference>
<keyword evidence="6 7" id="KW-0249">Electron transport</keyword>
<dbReference type="PANTHER" id="PTHR42809:SF1">
    <property type="entry name" value="FLAVODOXIN 1"/>
    <property type="match status" value="1"/>
</dbReference>
<feature type="domain" description="Flavodoxin-like" evidence="8">
    <location>
        <begin position="3"/>
        <end position="159"/>
    </location>
</feature>
<keyword evidence="5 7" id="KW-0288">FMN</keyword>
<dbReference type="SUPFAM" id="SSF52218">
    <property type="entry name" value="Flavoproteins"/>
    <property type="match status" value="1"/>
</dbReference>
<dbReference type="InterPro" id="IPR001094">
    <property type="entry name" value="Flavdoxin-like"/>
</dbReference>
<comment type="cofactor">
    <cofactor evidence="1 7">
        <name>FMN</name>
        <dbReference type="ChEBI" id="CHEBI:58210"/>
    </cofactor>
</comment>
<evidence type="ECO:0000256" key="2">
    <source>
        <dbReference type="ARBA" id="ARBA00005267"/>
    </source>
</evidence>
<organism evidence="9 10">
    <name type="scientific">Helicobacter aurati</name>
    <dbReference type="NCBI Taxonomy" id="137778"/>
    <lineage>
        <taxon>Bacteria</taxon>
        <taxon>Pseudomonadati</taxon>
        <taxon>Campylobacterota</taxon>
        <taxon>Epsilonproteobacteria</taxon>
        <taxon>Campylobacterales</taxon>
        <taxon>Helicobacteraceae</taxon>
        <taxon>Helicobacter</taxon>
    </lineage>
</organism>
<dbReference type="PIRSF" id="PIRSF038996">
    <property type="entry name" value="FldA"/>
    <property type="match status" value="1"/>
</dbReference>
<dbReference type="PROSITE" id="PS50902">
    <property type="entry name" value="FLAVODOXIN_LIKE"/>
    <property type="match status" value="1"/>
</dbReference>
<evidence type="ECO:0000313" key="9">
    <source>
        <dbReference type="EMBL" id="RDU72282.1"/>
    </source>
</evidence>
<dbReference type="NCBIfam" id="NF006738">
    <property type="entry name" value="PRK09267.1-4"/>
    <property type="match status" value="1"/>
</dbReference>
<evidence type="ECO:0000313" key="10">
    <source>
        <dbReference type="Proteomes" id="UP000256424"/>
    </source>
</evidence>
<dbReference type="GO" id="GO:0010181">
    <property type="term" value="F:FMN binding"/>
    <property type="evidence" value="ECO:0007669"/>
    <property type="project" value="UniProtKB-UniRule"/>
</dbReference>
<dbReference type="Pfam" id="PF00258">
    <property type="entry name" value="Flavodoxin_1"/>
    <property type="match status" value="1"/>
</dbReference>
<evidence type="ECO:0000256" key="7">
    <source>
        <dbReference type="PIRNR" id="PIRNR038996"/>
    </source>
</evidence>
<dbReference type="PRINTS" id="PR00369">
    <property type="entry name" value="FLAVODOXIN"/>
</dbReference>
<comment type="caution">
    <text evidence="9">The sequence shown here is derived from an EMBL/GenBank/DDBJ whole genome shotgun (WGS) entry which is preliminary data.</text>
</comment>
<dbReference type="AlphaFoldDB" id="A0A3D8J443"/>
<comment type="function">
    <text evidence="7">Low-potential electron donor to a number of redox enzymes.</text>
</comment>
<evidence type="ECO:0000256" key="1">
    <source>
        <dbReference type="ARBA" id="ARBA00001917"/>
    </source>
</evidence>
<dbReference type="Gene3D" id="3.40.50.360">
    <property type="match status" value="1"/>
</dbReference>
<dbReference type="InterPro" id="IPR050619">
    <property type="entry name" value="Flavodoxin"/>
</dbReference>
<evidence type="ECO:0000256" key="4">
    <source>
        <dbReference type="ARBA" id="ARBA00022630"/>
    </source>
</evidence>
<dbReference type="InterPro" id="IPR010086">
    <property type="entry name" value="Flavodoxin_lc"/>
</dbReference>
<evidence type="ECO:0000256" key="6">
    <source>
        <dbReference type="ARBA" id="ARBA00022982"/>
    </source>
</evidence>
<sequence>MSIGIFFGSDNGTTTDVCERLASKLGGADLVDVANASSDDIAKYNKIILASSTWGDGELQSDWESFAESLEGTSFDGKSVALLGLGDSDGYSETFCDALYHLKNAAKGAKIIGSTSTDGYEFDSSKGVENGKFVGLAIDEINQDDKTDERLDAWVKTLKESGF</sequence>
<evidence type="ECO:0000256" key="3">
    <source>
        <dbReference type="ARBA" id="ARBA00022448"/>
    </source>
</evidence>
<dbReference type="GO" id="GO:0009055">
    <property type="term" value="F:electron transfer activity"/>
    <property type="evidence" value="ECO:0007669"/>
    <property type="project" value="UniProtKB-UniRule"/>
</dbReference>
<dbReference type="InterPro" id="IPR029039">
    <property type="entry name" value="Flavoprotein-like_sf"/>
</dbReference>
<reference evidence="9 10" key="1">
    <citation type="submission" date="2018-04" db="EMBL/GenBank/DDBJ databases">
        <title>Novel Campyloabacter and Helicobacter Species and Strains.</title>
        <authorList>
            <person name="Mannion A.J."/>
            <person name="Shen Z."/>
            <person name="Fox J.G."/>
        </authorList>
    </citation>
    <scope>NUCLEOTIDE SEQUENCE [LARGE SCALE GENOMIC DNA]</scope>
    <source>
        <strain evidence="9 10">MIT 97-5075</strain>
    </source>
</reference>
<keyword evidence="3 7" id="KW-0813">Transport</keyword>
<protein>
    <recommendedName>
        <fullName evidence="7">Flavodoxin</fullName>
    </recommendedName>
</protein>
<accession>A0A3D8J443</accession>
<dbReference type="OrthoDB" id="359268at2"/>
<evidence type="ECO:0000259" key="8">
    <source>
        <dbReference type="PROSITE" id="PS50902"/>
    </source>
</evidence>
<comment type="similarity">
    <text evidence="2 7">Belongs to the flavodoxin family.</text>
</comment>
<proteinExistence type="inferred from homology"/>
<name>A0A3D8J443_9HELI</name>
<dbReference type="NCBIfam" id="TIGR01752">
    <property type="entry name" value="flav_long"/>
    <property type="match status" value="1"/>
</dbReference>
<dbReference type="NCBIfam" id="NF006739">
    <property type="entry name" value="PRK09267.1-5"/>
    <property type="match status" value="1"/>
</dbReference>
<dbReference type="Proteomes" id="UP000256424">
    <property type="component" value="Unassembled WGS sequence"/>
</dbReference>